<dbReference type="InterPro" id="IPR000253">
    <property type="entry name" value="FHA_dom"/>
</dbReference>
<dbReference type="Gene3D" id="3.40.50.10190">
    <property type="entry name" value="BRCT domain"/>
    <property type="match status" value="1"/>
</dbReference>
<comment type="caution">
    <text evidence="5">The sequence shown here is derived from an EMBL/GenBank/DDBJ whole genome shotgun (WGS) entry which is preliminary data.</text>
</comment>
<evidence type="ECO:0000313" key="6">
    <source>
        <dbReference type="Proteomes" id="UP000007350"/>
    </source>
</evidence>
<keyword evidence="2" id="KW-0158">Chromosome</keyword>
<comment type="subcellular location">
    <subcellularLocation>
        <location evidence="1">Chromosome</location>
    </subcellularLocation>
</comment>
<organism evidence="5 6">
    <name type="scientific">Trypanosoma cruzi marinkellei</name>
    <dbReference type="NCBI Taxonomy" id="85056"/>
    <lineage>
        <taxon>Eukaryota</taxon>
        <taxon>Discoba</taxon>
        <taxon>Euglenozoa</taxon>
        <taxon>Kinetoplastea</taxon>
        <taxon>Metakinetoplastina</taxon>
        <taxon>Trypanosomatida</taxon>
        <taxon>Trypanosomatidae</taxon>
        <taxon>Trypanosoma</taxon>
        <taxon>Schizotrypanum</taxon>
    </lineage>
</organism>
<feature type="domain" description="FHA" evidence="4">
    <location>
        <begin position="181"/>
        <end position="259"/>
    </location>
</feature>
<evidence type="ECO:0000256" key="2">
    <source>
        <dbReference type="ARBA" id="ARBA00022454"/>
    </source>
</evidence>
<dbReference type="InterPro" id="IPR008984">
    <property type="entry name" value="SMAD_FHA_dom_sf"/>
</dbReference>
<evidence type="ECO:0000259" key="4">
    <source>
        <dbReference type="PROSITE" id="PS50006"/>
    </source>
</evidence>
<evidence type="ECO:0000256" key="1">
    <source>
        <dbReference type="ARBA" id="ARBA00004286"/>
    </source>
</evidence>
<protein>
    <recommendedName>
        <fullName evidence="4">FHA domain-containing protein</fullName>
    </recommendedName>
</protein>
<feature type="region of interest" description="Disordered" evidence="3">
    <location>
        <begin position="332"/>
        <end position="351"/>
    </location>
</feature>
<dbReference type="PROSITE" id="PS50006">
    <property type="entry name" value="FHA_DOMAIN"/>
    <property type="match status" value="1"/>
</dbReference>
<gene>
    <name evidence="5" type="ORF">MOQ_000697</name>
</gene>
<sequence length="642" mass="69825">MLQATFTPFGASLPNCGAAENKENTMNYDDDDGATILACDEGSDAGTCSTHTALLSDDDDKFDALCGAKDGAAPDAEVPHCGGSQPPRSLSNALNKLPRASASFLEVCLVPSATPLRPAGTERELTEAETAGFPQLCTYWEMCECAERSRGVQQFLIPAKDEVWWGSAAAPPPPARLTCVYQVGRSDIPAAVGGLNVPQSRYSVSRVHCEVRLHFRLITTPLAQDQNATAPSVPIYSWNSFDVVDCSSSNGTFYHAVRLLPSHRYTFSVKNGVGSVELMLGDYYRLRIQADGIPSSASTELPTGHHGATKLVEKCDAEVQWTFSPIIRVTRRVPSQPRRPSKKPVAVAKSKSRAKCRKQVSSKKDVEPFIQPRGGGGGVELESNGKLTIVTTGLRLTSAKETKLRRLGIVMNPPRSEFSRATVLVIDGPLMRSVKLLTALPFVEQIVDRAWLDAVLALPLKISSETTASTTTRLIDPASFPYSERRTRRSIETVNAFSLQELMQVPACQRQALFAGQLFWVHPEAEPQDAPDNDLNYVILASGGALTKDASSATVAVMPQVNVTSSMWGQACFCPQEPVCIFIVPNDLFCAVLQQRRLTTSTVRCPVGVSVLPPSPTTAMLREKRWLSSPRESTKRSKNRCK</sequence>
<dbReference type="AlphaFoldDB" id="K2NI80"/>
<evidence type="ECO:0000256" key="3">
    <source>
        <dbReference type="SAM" id="MobiDB-lite"/>
    </source>
</evidence>
<dbReference type="Proteomes" id="UP000007350">
    <property type="component" value="Unassembled WGS sequence"/>
</dbReference>
<name>K2NI80_TRYCR</name>
<dbReference type="GO" id="GO:0005694">
    <property type="term" value="C:chromosome"/>
    <property type="evidence" value="ECO:0007669"/>
    <property type="project" value="UniProtKB-SubCell"/>
</dbReference>
<reference evidence="5 6" key="1">
    <citation type="journal article" date="2012" name="BMC Genomics">
        <title>Comparative genomic analysis of human infective Trypanosoma cruzi lineages with the bat-restricted subspecies T. cruzi marinkellei.</title>
        <authorList>
            <person name="Franzen O."/>
            <person name="Talavera-Lopez C."/>
            <person name="Ochaya S."/>
            <person name="Butler C.E."/>
            <person name="Messenger L.A."/>
            <person name="Lewis M.D."/>
            <person name="Llewellyn M.S."/>
            <person name="Marinkelle C.J."/>
            <person name="Tyler K.M."/>
            <person name="Miles M.A."/>
            <person name="Andersson B."/>
        </authorList>
    </citation>
    <scope>NUCLEOTIDE SEQUENCE [LARGE SCALE GENOMIC DNA]</scope>
    <source>
        <strain evidence="5 6">B7</strain>
    </source>
</reference>
<keyword evidence="6" id="KW-1185">Reference proteome</keyword>
<proteinExistence type="predicted"/>
<dbReference type="SUPFAM" id="SSF49879">
    <property type="entry name" value="SMAD/FHA domain"/>
    <property type="match status" value="1"/>
</dbReference>
<dbReference type="InterPro" id="IPR036420">
    <property type="entry name" value="BRCT_dom_sf"/>
</dbReference>
<evidence type="ECO:0000313" key="5">
    <source>
        <dbReference type="EMBL" id="EKF39080.1"/>
    </source>
</evidence>
<accession>K2NI80</accession>
<dbReference type="EMBL" id="AHKC01001686">
    <property type="protein sequence ID" value="EKF39080.1"/>
    <property type="molecule type" value="Genomic_DNA"/>
</dbReference>
<dbReference type="OrthoDB" id="342264at2759"/>